<comment type="caution">
    <text evidence="3">The sequence shown here is derived from an EMBL/GenBank/DDBJ whole genome shotgun (WGS) entry which is preliminary data.</text>
</comment>
<comment type="similarity">
    <text evidence="1">Belongs to the cysteine dioxygenase family.</text>
</comment>
<gene>
    <name evidence="3" type="ORF">BKA23_2533</name>
</gene>
<keyword evidence="4" id="KW-1185">Reference proteome</keyword>
<keyword evidence="2" id="KW-0408">Iron</keyword>
<dbReference type="SUPFAM" id="SSF51182">
    <property type="entry name" value="RmlC-like cupins"/>
    <property type="match status" value="1"/>
</dbReference>
<accession>A0A561E3L2</accession>
<evidence type="ECO:0000313" key="3">
    <source>
        <dbReference type="EMBL" id="TWE10181.1"/>
    </source>
</evidence>
<feature type="binding site" evidence="2">
    <location>
        <position position="67"/>
    </location>
    <ligand>
        <name>Fe cation</name>
        <dbReference type="ChEBI" id="CHEBI:24875"/>
        <note>catalytic</note>
    </ligand>
</feature>
<dbReference type="Proteomes" id="UP000318297">
    <property type="component" value="Unassembled WGS sequence"/>
</dbReference>
<keyword evidence="3" id="KW-0560">Oxidoreductase</keyword>
<organism evidence="3 4">
    <name type="scientific">Rudaeicoccus suwonensis</name>
    <dbReference type="NCBI Taxonomy" id="657409"/>
    <lineage>
        <taxon>Bacteria</taxon>
        <taxon>Bacillati</taxon>
        <taxon>Actinomycetota</taxon>
        <taxon>Actinomycetes</taxon>
        <taxon>Micrococcales</taxon>
        <taxon>Dermacoccaceae</taxon>
        <taxon>Rudaeicoccus</taxon>
    </lineage>
</organism>
<dbReference type="Gene3D" id="2.60.120.10">
    <property type="entry name" value="Jelly Rolls"/>
    <property type="match status" value="1"/>
</dbReference>
<dbReference type="CDD" id="cd10548">
    <property type="entry name" value="cupin_CDO"/>
    <property type="match status" value="1"/>
</dbReference>
<evidence type="ECO:0000256" key="2">
    <source>
        <dbReference type="PIRSR" id="PIRSR610300-51"/>
    </source>
</evidence>
<evidence type="ECO:0000256" key="1">
    <source>
        <dbReference type="ARBA" id="ARBA00006622"/>
    </source>
</evidence>
<evidence type="ECO:0000313" key="4">
    <source>
        <dbReference type="Proteomes" id="UP000318297"/>
    </source>
</evidence>
<dbReference type="RefSeq" id="WP_246104643.1">
    <property type="nucleotide sequence ID" value="NZ_VIVQ01000002.1"/>
</dbReference>
<proteinExistence type="inferred from homology"/>
<dbReference type="GO" id="GO:0005506">
    <property type="term" value="F:iron ion binding"/>
    <property type="evidence" value="ECO:0007669"/>
    <property type="project" value="InterPro"/>
</dbReference>
<protein>
    <submittedName>
        <fullName evidence="3">Quercetin dioxygenase-like cupin family protein</fullName>
    </submittedName>
</protein>
<feature type="binding site" evidence="2">
    <location>
        <position position="69"/>
    </location>
    <ligand>
        <name>Fe cation</name>
        <dbReference type="ChEBI" id="CHEBI:24875"/>
        <note>catalytic</note>
    </ligand>
</feature>
<feature type="binding site" evidence="2">
    <location>
        <position position="112"/>
    </location>
    <ligand>
        <name>Fe cation</name>
        <dbReference type="ChEBI" id="CHEBI:24875"/>
        <note>catalytic</note>
    </ligand>
</feature>
<keyword evidence="3" id="KW-0223">Dioxygenase</keyword>
<dbReference type="GO" id="GO:0016702">
    <property type="term" value="F:oxidoreductase activity, acting on single donors with incorporation of molecular oxygen, incorporation of two atoms of oxygen"/>
    <property type="evidence" value="ECO:0007669"/>
    <property type="project" value="InterPro"/>
</dbReference>
<dbReference type="Pfam" id="PF05995">
    <property type="entry name" value="CDO_I"/>
    <property type="match status" value="1"/>
</dbReference>
<dbReference type="AlphaFoldDB" id="A0A561E3L2"/>
<reference evidence="3 4" key="1">
    <citation type="submission" date="2019-06" db="EMBL/GenBank/DDBJ databases">
        <title>Sequencing the genomes of 1000 actinobacteria strains.</title>
        <authorList>
            <person name="Klenk H.-P."/>
        </authorList>
    </citation>
    <scope>NUCLEOTIDE SEQUENCE [LARGE SCALE GENOMIC DNA]</scope>
    <source>
        <strain evidence="3 4">DSM 19560</strain>
    </source>
</reference>
<name>A0A561E3L2_9MICO</name>
<sequence length="151" mass="16394">MTTTSPGVRHFTKDQLVRVARLFASDPDLASRIDRTAGERQRLILSDTPHLEVLLMSWPAGASTGWHDHGDASGAFVVVEGVLGEEIWRGGSITEHDLCAGDERSFGSGHLHTMTNLGDDMAVSVHAYSPGLTEMTPYEWVDNKPVPVAVD</sequence>
<dbReference type="InterPro" id="IPR010300">
    <property type="entry name" value="CDO_1"/>
</dbReference>
<dbReference type="InterPro" id="IPR014710">
    <property type="entry name" value="RmlC-like_jellyroll"/>
</dbReference>
<dbReference type="EMBL" id="VIVQ01000002">
    <property type="protein sequence ID" value="TWE10181.1"/>
    <property type="molecule type" value="Genomic_DNA"/>
</dbReference>
<keyword evidence="2" id="KW-0479">Metal-binding</keyword>
<dbReference type="InterPro" id="IPR011051">
    <property type="entry name" value="RmlC_Cupin_sf"/>
</dbReference>